<proteinExistence type="predicted"/>
<sequence>MAGTITISVAEYQSLLKTGQQFVALKQALLAGGATTETLDVLIGDNLPPTPSDEFINVRVTESLPDGGSRTLSIPVHRSFNPLASDSVTSVLRQQLAYFRKRLPEAYSLLTAECTEEGGTQAEILEALVEKTRDELTNPKRSIVISGLSPVATLDSLAQGLKGGAILQMYLRPSNRSAHVSFVNAAWDDRQTRTRPSLTTLDRTRNLVIRFASPELTADGIRADLDHIHHLEIVHLFFKNGHAYISLNSIQSALTARNCMLSRLKYKRFKIDFYPDECAQPLPPPPPPPPANKGPSNKSSASKPFQLLRKNRFEMLWSESEESEESSDAGEA</sequence>
<dbReference type="Gene3D" id="3.30.70.330">
    <property type="match status" value="1"/>
</dbReference>
<organism evidence="2 3">
    <name type="scientific">Fonsecaea multimorphosa CBS 102226</name>
    <dbReference type="NCBI Taxonomy" id="1442371"/>
    <lineage>
        <taxon>Eukaryota</taxon>
        <taxon>Fungi</taxon>
        <taxon>Dikarya</taxon>
        <taxon>Ascomycota</taxon>
        <taxon>Pezizomycotina</taxon>
        <taxon>Eurotiomycetes</taxon>
        <taxon>Chaetothyriomycetidae</taxon>
        <taxon>Chaetothyriales</taxon>
        <taxon>Herpotrichiellaceae</taxon>
        <taxon>Fonsecaea</taxon>
    </lineage>
</organism>
<dbReference type="InterPro" id="IPR012677">
    <property type="entry name" value="Nucleotide-bd_a/b_plait_sf"/>
</dbReference>
<reference evidence="2 3" key="1">
    <citation type="submission" date="2015-01" db="EMBL/GenBank/DDBJ databases">
        <title>The Genome Sequence of Fonsecaea multimorphosa CBS 102226.</title>
        <authorList>
            <consortium name="The Broad Institute Genomics Platform"/>
            <person name="Cuomo C."/>
            <person name="de Hoog S."/>
            <person name="Gorbushina A."/>
            <person name="Stielow B."/>
            <person name="Teixiera M."/>
            <person name="Abouelleil A."/>
            <person name="Chapman S.B."/>
            <person name="Priest M."/>
            <person name="Young S.K."/>
            <person name="Wortman J."/>
            <person name="Nusbaum C."/>
            <person name="Birren B."/>
        </authorList>
    </citation>
    <scope>NUCLEOTIDE SEQUENCE [LARGE SCALE GENOMIC DNA]</scope>
    <source>
        <strain evidence="2 3">CBS 102226</strain>
    </source>
</reference>
<accession>A0A0D2IU63</accession>
<dbReference type="GeneID" id="27708961"/>
<dbReference type="OrthoDB" id="2935572at2759"/>
<feature type="region of interest" description="Disordered" evidence="1">
    <location>
        <begin position="277"/>
        <end position="304"/>
    </location>
</feature>
<gene>
    <name evidence="2" type="ORF">Z520_03215</name>
</gene>
<protein>
    <submittedName>
        <fullName evidence="2">Uncharacterized protein</fullName>
    </submittedName>
</protein>
<feature type="compositionally biased region" description="Pro residues" evidence="1">
    <location>
        <begin position="281"/>
        <end position="292"/>
    </location>
</feature>
<dbReference type="STRING" id="1442371.A0A0D2IU63"/>
<evidence type="ECO:0000313" key="2">
    <source>
        <dbReference type="EMBL" id="KIY00552.1"/>
    </source>
</evidence>
<dbReference type="AlphaFoldDB" id="A0A0D2IU63"/>
<name>A0A0D2IU63_9EURO</name>
<evidence type="ECO:0000256" key="1">
    <source>
        <dbReference type="SAM" id="MobiDB-lite"/>
    </source>
</evidence>
<dbReference type="VEuPathDB" id="FungiDB:Z520_03215"/>
<feature type="compositionally biased region" description="Polar residues" evidence="1">
    <location>
        <begin position="294"/>
        <end position="303"/>
    </location>
</feature>
<dbReference type="Proteomes" id="UP000053411">
    <property type="component" value="Unassembled WGS sequence"/>
</dbReference>
<keyword evidence="3" id="KW-1185">Reference proteome</keyword>
<evidence type="ECO:0000313" key="3">
    <source>
        <dbReference type="Proteomes" id="UP000053411"/>
    </source>
</evidence>
<dbReference type="RefSeq" id="XP_016634674.1">
    <property type="nucleotide sequence ID" value="XM_016773728.1"/>
</dbReference>
<dbReference type="EMBL" id="KN848066">
    <property type="protein sequence ID" value="KIY00552.1"/>
    <property type="molecule type" value="Genomic_DNA"/>
</dbReference>